<protein>
    <submittedName>
        <fullName evidence="1">Uncharacterized protein</fullName>
    </submittedName>
</protein>
<sequence>MRKENIPWGGLAVEQFLIRNWDSASPESPSEQRLRLIYGFLDLDEIPDEFFMDLHAISPSRQPTAEEIEIILQPWRPDALRKKAEWMHSGDGIPVLLRTHYSSNLEDEETLKAWIDDETFEEALDWACLNDEKLFNFGDDWRQIFEILPEVAGPTNSRQLRYIPHDQLELFRNNFKKHISTVKQNCPDDWKERESRDEIILDWASSLHRVVAEVYLLIADEEAFQTKQLRLLYLDGKRNIVREARVDPDVWQMYDIIMQHYTVPTEPYEFSTVGEKYRVDGELGKELYQLSEEDLGLDGGVAH</sequence>
<dbReference type="AlphaFoldDB" id="A0A1F5L559"/>
<gene>
    <name evidence="1" type="ORF">PENARI_c029G07746</name>
</gene>
<proteinExistence type="predicted"/>
<accession>A0A1F5L559</accession>
<name>A0A1F5L559_PENAI</name>
<reference evidence="1 2" key="1">
    <citation type="journal article" date="2016" name="Sci. Rep.">
        <title>Penicillium arizonense, a new, genome sequenced fungal species, reveals a high chemical diversity in secreted metabolites.</title>
        <authorList>
            <person name="Grijseels S."/>
            <person name="Nielsen J.C."/>
            <person name="Randelovic M."/>
            <person name="Nielsen J."/>
            <person name="Nielsen K.F."/>
            <person name="Workman M."/>
            <person name="Frisvad J.C."/>
        </authorList>
    </citation>
    <scope>NUCLEOTIDE SEQUENCE [LARGE SCALE GENOMIC DNA]</scope>
    <source>
        <strain evidence="1 2">CBS 141311</strain>
    </source>
</reference>
<dbReference type="OrthoDB" id="4364812at2759"/>
<comment type="caution">
    <text evidence="1">The sequence shown here is derived from an EMBL/GenBank/DDBJ whole genome shotgun (WGS) entry which is preliminary data.</text>
</comment>
<dbReference type="GeneID" id="34581049"/>
<evidence type="ECO:0000313" key="1">
    <source>
        <dbReference type="EMBL" id="OGE48368.1"/>
    </source>
</evidence>
<keyword evidence="2" id="KW-1185">Reference proteome</keyword>
<evidence type="ECO:0000313" key="2">
    <source>
        <dbReference type="Proteomes" id="UP000177622"/>
    </source>
</evidence>
<dbReference type="STRING" id="1835702.A0A1F5L559"/>
<dbReference type="RefSeq" id="XP_022483824.1">
    <property type="nucleotide sequence ID" value="XM_022636315.1"/>
</dbReference>
<organism evidence="1 2">
    <name type="scientific">Penicillium arizonense</name>
    <dbReference type="NCBI Taxonomy" id="1835702"/>
    <lineage>
        <taxon>Eukaryota</taxon>
        <taxon>Fungi</taxon>
        <taxon>Dikarya</taxon>
        <taxon>Ascomycota</taxon>
        <taxon>Pezizomycotina</taxon>
        <taxon>Eurotiomycetes</taxon>
        <taxon>Eurotiomycetidae</taxon>
        <taxon>Eurotiales</taxon>
        <taxon>Aspergillaceae</taxon>
        <taxon>Penicillium</taxon>
    </lineage>
</organism>
<dbReference type="EMBL" id="LXJU01000029">
    <property type="protein sequence ID" value="OGE48368.1"/>
    <property type="molecule type" value="Genomic_DNA"/>
</dbReference>
<dbReference type="Proteomes" id="UP000177622">
    <property type="component" value="Unassembled WGS sequence"/>
</dbReference>